<dbReference type="EnsemblMetazoa" id="HelroT179041">
    <property type="protein sequence ID" value="HelroP179041"/>
    <property type="gene ID" value="HelroG179041"/>
</dbReference>
<protein>
    <submittedName>
        <fullName evidence="2 3">Uncharacterized protein</fullName>
    </submittedName>
</protein>
<feature type="region of interest" description="Disordered" evidence="1">
    <location>
        <begin position="34"/>
        <end position="61"/>
    </location>
</feature>
<sequence length="574" mass="66587">MDQHGVRHYSWFGYYYAFNKLSCNNENIDETLQENPKYGRELSQRNDEYSNKETDDETNPIIHRNYHLDTIKPPAPTFWSSSSSSSSLSSSSSFHEINNDDTDVVHIGENKSDHHKHVSDDKNSSWVRLKRSDYFHYREEDAGSGFHKEDAGSGSLKRQAVYMTDASDLTDGDTINNITDNTITTSNNINNEIDVSNSNIDNNVIIKCDAMKKVDPNTSTMQRGRNEDSEILKNKNCNIGSNDINLQDYILIKPDIKSMKKVEKLVKKSMKNKDEMGKLERKMKMFKEAEKYHENLKNVTSDATHIVKNDNLAVNTQTKINSNLAIKNFELEYQLKRELNAKIFELTTRMQQLKLKVNSCDQLLDDYCTNMLDTQVKIVELGEQMKKIVDKKVYDVVNELQCQSLQYCQQAENKKTDYIKIIKNLGKLRNKFVGLKYKKEGLILHMDSLDKFNACYNNVDFRTCDNEIANDFEVKNRRKVHFEECDVNHWKNLCLGSLKHFSVNFANRWVLRSVLIFVSNGEVVREGGREFQRKDPKKASADLAKECLRRVKKKQPVQENKTWKYMRKEAGTSN</sequence>
<feature type="region of interest" description="Disordered" evidence="1">
    <location>
        <begin position="555"/>
        <end position="574"/>
    </location>
</feature>
<name>T1FE32_HELRO</name>
<dbReference type="GeneID" id="20207081"/>
<dbReference type="EMBL" id="AMQM01006713">
    <property type="status" value="NOT_ANNOTATED_CDS"/>
    <property type="molecule type" value="Genomic_DNA"/>
</dbReference>
<keyword evidence="4" id="KW-1185">Reference proteome</keyword>
<dbReference type="Proteomes" id="UP000015101">
    <property type="component" value="Unassembled WGS sequence"/>
</dbReference>
<dbReference type="KEGG" id="hro:HELRODRAFT_179041"/>
<dbReference type="PANTHER" id="PTHR10725">
    <property type="entry name" value="THAP DOMAIN-CONTAINING PROTEIN 9"/>
    <property type="match status" value="1"/>
</dbReference>
<accession>T1FE32</accession>
<evidence type="ECO:0000256" key="1">
    <source>
        <dbReference type="SAM" id="MobiDB-lite"/>
    </source>
</evidence>
<evidence type="ECO:0000313" key="4">
    <source>
        <dbReference type="Proteomes" id="UP000015101"/>
    </source>
</evidence>
<dbReference type="CTD" id="20207081"/>
<evidence type="ECO:0000313" key="3">
    <source>
        <dbReference type="EnsemblMetazoa" id="HelroP179041"/>
    </source>
</evidence>
<dbReference type="PANTHER" id="PTHR10725:SF74">
    <property type="entry name" value="ERAP1-LIKE C-TERMINAL DOMAIN-CONTAINING PROTEIN"/>
    <property type="match status" value="1"/>
</dbReference>
<organism evidence="3 4">
    <name type="scientific">Helobdella robusta</name>
    <name type="common">Californian leech</name>
    <dbReference type="NCBI Taxonomy" id="6412"/>
    <lineage>
        <taxon>Eukaryota</taxon>
        <taxon>Metazoa</taxon>
        <taxon>Spiralia</taxon>
        <taxon>Lophotrochozoa</taxon>
        <taxon>Annelida</taxon>
        <taxon>Clitellata</taxon>
        <taxon>Hirudinea</taxon>
        <taxon>Rhynchobdellida</taxon>
        <taxon>Glossiphoniidae</taxon>
        <taxon>Helobdella</taxon>
    </lineage>
</organism>
<reference evidence="4" key="1">
    <citation type="submission" date="2012-12" db="EMBL/GenBank/DDBJ databases">
        <authorList>
            <person name="Hellsten U."/>
            <person name="Grimwood J."/>
            <person name="Chapman J.A."/>
            <person name="Shapiro H."/>
            <person name="Aerts A."/>
            <person name="Otillar R.P."/>
            <person name="Terry A.Y."/>
            <person name="Boore J.L."/>
            <person name="Simakov O."/>
            <person name="Marletaz F."/>
            <person name="Cho S.-J."/>
            <person name="Edsinger-Gonzales E."/>
            <person name="Havlak P."/>
            <person name="Kuo D.-H."/>
            <person name="Larsson T."/>
            <person name="Lv J."/>
            <person name="Arendt D."/>
            <person name="Savage R."/>
            <person name="Osoegawa K."/>
            <person name="de Jong P."/>
            <person name="Lindberg D.R."/>
            <person name="Seaver E.C."/>
            <person name="Weisblat D.A."/>
            <person name="Putnam N.H."/>
            <person name="Grigoriev I.V."/>
            <person name="Rokhsar D.S."/>
        </authorList>
    </citation>
    <scope>NUCLEOTIDE SEQUENCE</scope>
</reference>
<evidence type="ECO:0000313" key="2">
    <source>
        <dbReference type="EMBL" id="ESN95847.1"/>
    </source>
</evidence>
<dbReference type="AlphaFoldDB" id="T1FE32"/>
<proteinExistence type="predicted"/>
<dbReference type="InParanoid" id="T1FE32"/>
<dbReference type="HOGENOM" id="CLU_475124_0_0_1"/>
<reference evidence="2 4" key="2">
    <citation type="journal article" date="2013" name="Nature">
        <title>Insights into bilaterian evolution from three spiralian genomes.</title>
        <authorList>
            <person name="Simakov O."/>
            <person name="Marletaz F."/>
            <person name="Cho S.J."/>
            <person name="Edsinger-Gonzales E."/>
            <person name="Havlak P."/>
            <person name="Hellsten U."/>
            <person name="Kuo D.H."/>
            <person name="Larsson T."/>
            <person name="Lv J."/>
            <person name="Arendt D."/>
            <person name="Savage R."/>
            <person name="Osoegawa K."/>
            <person name="de Jong P."/>
            <person name="Grimwood J."/>
            <person name="Chapman J.A."/>
            <person name="Shapiro H."/>
            <person name="Aerts A."/>
            <person name="Otillar R.P."/>
            <person name="Terry A.Y."/>
            <person name="Boore J.L."/>
            <person name="Grigoriev I.V."/>
            <person name="Lindberg D.R."/>
            <person name="Seaver E.C."/>
            <person name="Weisblat D.A."/>
            <person name="Putnam N.H."/>
            <person name="Rokhsar D.S."/>
        </authorList>
    </citation>
    <scope>NUCLEOTIDE SEQUENCE</scope>
</reference>
<dbReference type="RefSeq" id="XP_009026138.1">
    <property type="nucleotide sequence ID" value="XM_009027890.1"/>
</dbReference>
<dbReference type="EMBL" id="KB097502">
    <property type="protein sequence ID" value="ESN95847.1"/>
    <property type="molecule type" value="Genomic_DNA"/>
</dbReference>
<feature type="compositionally biased region" description="Basic and acidic residues" evidence="1">
    <location>
        <begin position="37"/>
        <end position="53"/>
    </location>
</feature>
<gene>
    <name evidence="3" type="primary">20207081</name>
    <name evidence="2" type="ORF">HELRODRAFT_179041</name>
</gene>
<reference evidence="3" key="3">
    <citation type="submission" date="2015-06" db="UniProtKB">
        <authorList>
            <consortium name="EnsemblMetazoa"/>
        </authorList>
    </citation>
    <scope>IDENTIFICATION</scope>
</reference>